<dbReference type="AlphaFoldDB" id="A0A5Y3MZ60"/>
<name>A0A5Y3MZ60_SALER</name>
<dbReference type="InterPro" id="IPR011050">
    <property type="entry name" value="Pectin_lyase_fold/virulence"/>
</dbReference>
<proteinExistence type="predicted"/>
<evidence type="ECO:0000313" key="1">
    <source>
        <dbReference type="EMBL" id="ECI4011676.1"/>
    </source>
</evidence>
<dbReference type="SUPFAM" id="SSF51126">
    <property type="entry name" value="Pectin lyase-like"/>
    <property type="match status" value="1"/>
</dbReference>
<sequence length="322" mass="35371">MTILNPDDDLMQKISLGDRLFELMSNQIYIFSDVTLPAGTVIRGNNATIKAGAKNKPVFNIHTNNIHIQGCNFVGQDTPINNEAYNKNHFAIKIAAGVNVRITQNSFTNFSGGGVGLIGLESDEYMYYSALITENLFQLCYIAVLWTGRYEFGRFINNRIYRCRVGIWDEAGNWSVNSNKITACRNPYISTNKAIDFAANNIKAFSANSAHGTFVGNECNHANDIGSTIWTINADIPLISGESYKPGNSGIIFDGVLPPTVTGLTLYYCNVTMRNRPQMEHASKLVGVVASTMNFSADKAGIMEVVALTAHTKVMLRNVKAT</sequence>
<dbReference type="EMBL" id="AAIVAV010000030">
    <property type="protein sequence ID" value="ECI4011676.1"/>
    <property type="molecule type" value="Genomic_DNA"/>
</dbReference>
<organism evidence="1">
    <name type="scientific">Salmonella enterica subsp. salamae</name>
    <dbReference type="NCBI Taxonomy" id="59202"/>
    <lineage>
        <taxon>Bacteria</taxon>
        <taxon>Pseudomonadati</taxon>
        <taxon>Pseudomonadota</taxon>
        <taxon>Gammaproteobacteria</taxon>
        <taxon>Enterobacterales</taxon>
        <taxon>Enterobacteriaceae</taxon>
        <taxon>Salmonella</taxon>
    </lineage>
</organism>
<accession>A0A5Y3MZ60</accession>
<reference evidence="1" key="1">
    <citation type="submission" date="2018-06" db="EMBL/GenBank/DDBJ databases">
        <authorList>
            <person name="Ashton P.M."/>
            <person name="Dallman T."/>
            <person name="Nair S."/>
            <person name="De Pinna E."/>
            <person name="Peters T."/>
            <person name="Grant K."/>
        </authorList>
    </citation>
    <scope>NUCLEOTIDE SEQUENCE [LARGE SCALE GENOMIC DNA]</scope>
    <source>
        <strain evidence="1">275803</strain>
    </source>
</reference>
<gene>
    <name evidence="1" type="ORF">DN310_20715</name>
</gene>
<protein>
    <submittedName>
        <fullName evidence="1">Uncharacterized protein</fullName>
    </submittedName>
</protein>
<dbReference type="Proteomes" id="UP000839598">
    <property type="component" value="Unassembled WGS sequence"/>
</dbReference>
<comment type="caution">
    <text evidence="1">The sequence shown here is derived from an EMBL/GenBank/DDBJ whole genome shotgun (WGS) entry which is preliminary data.</text>
</comment>